<keyword evidence="6 12" id="KW-0808">Transferase</keyword>
<dbReference type="InterPro" id="IPR005881">
    <property type="entry name" value="Ser_O-AcTrfase"/>
</dbReference>
<dbReference type="NCBIfam" id="TIGR01172">
    <property type="entry name" value="cysE"/>
    <property type="match status" value="1"/>
</dbReference>
<dbReference type="SUPFAM" id="SSF51161">
    <property type="entry name" value="Trimeric LpxA-like enzymes"/>
    <property type="match status" value="1"/>
</dbReference>
<organism evidence="12 13">
    <name type="scientific">Baekduia soli</name>
    <dbReference type="NCBI Taxonomy" id="496014"/>
    <lineage>
        <taxon>Bacteria</taxon>
        <taxon>Bacillati</taxon>
        <taxon>Actinomycetota</taxon>
        <taxon>Thermoleophilia</taxon>
        <taxon>Solirubrobacterales</taxon>
        <taxon>Baekduiaceae</taxon>
        <taxon>Baekduia</taxon>
    </lineage>
</organism>
<dbReference type="GO" id="GO:0006535">
    <property type="term" value="P:cysteine biosynthetic process from serine"/>
    <property type="evidence" value="ECO:0007669"/>
    <property type="project" value="InterPro"/>
</dbReference>
<dbReference type="CDD" id="cd03354">
    <property type="entry name" value="LbH_SAT"/>
    <property type="match status" value="1"/>
</dbReference>
<evidence type="ECO:0000256" key="3">
    <source>
        <dbReference type="ARBA" id="ARBA00013266"/>
    </source>
</evidence>
<dbReference type="Gene3D" id="1.10.3130.10">
    <property type="entry name" value="serine acetyltransferase, domain 1"/>
    <property type="match status" value="1"/>
</dbReference>
<reference evidence="12 13" key="1">
    <citation type="journal article" date="2018" name="J. Microbiol.">
        <title>Baekduia soli gen. nov., sp. nov., a novel bacterium isolated from the soil of Baekdu Mountain and proposal of a novel family name, Baekduiaceae fam. nov.</title>
        <authorList>
            <person name="An D.S."/>
            <person name="Siddiqi M.Z."/>
            <person name="Kim K.H."/>
            <person name="Yu H.S."/>
            <person name="Im W.T."/>
        </authorList>
    </citation>
    <scope>NUCLEOTIDE SEQUENCE [LARGE SCALE GENOMIC DNA]</scope>
    <source>
        <strain evidence="12 13">BR7-21</strain>
    </source>
</reference>
<keyword evidence="13" id="KW-1185">Reference proteome</keyword>
<dbReference type="GO" id="GO:0005737">
    <property type="term" value="C:cytoplasm"/>
    <property type="evidence" value="ECO:0007669"/>
    <property type="project" value="InterPro"/>
</dbReference>
<feature type="compositionally biased region" description="Low complexity" evidence="11">
    <location>
        <begin position="228"/>
        <end position="248"/>
    </location>
</feature>
<evidence type="ECO:0000256" key="7">
    <source>
        <dbReference type="ARBA" id="ARBA00022737"/>
    </source>
</evidence>
<keyword evidence="8" id="KW-0198">Cysteine biosynthesis</keyword>
<evidence type="ECO:0000313" key="12">
    <source>
        <dbReference type="EMBL" id="QEC50787.1"/>
    </source>
</evidence>
<gene>
    <name evidence="12" type="primary">cysE</name>
    <name evidence="12" type="ORF">FSW04_15560</name>
</gene>
<dbReference type="NCBIfam" id="NF041874">
    <property type="entry name" value="EPS_EpsC"/>
    <property type="match status" value="1"/>
</dbReference>
<dbReference type="GO" id="GO:0009001">
    <property type="term" value="F:serine O-acetyltransferase activity"/>
    <property type="evidence" value="ECO:0007669"/>
    <property type="project" value="UniProtKB-EC"/>
</dbReference>
<evidence type="ECO:0000256" key="5">
    <source>
        <dbReference type="ARBA" id="ARBA00022605"/>
    </source>
</evidence>
<evidence type="ECO:0000256" key="1">
    <source>
        <dbReference type="ARBA" id="ARBA00004876"/>
    </source>
</evidence>
<dbReference type="KEGG" id="bsol:FSW04_15560"/>
<accession>A0A5B8UCQ3</accession>
<dbReference type="EC" id="2.3.1.30" evidence="3"/>
<evidence type="ECO:0000256" key="11">
    <source>
        <dbReference type="SAM" id="MobiDB-lite"/>
    </source>
</evidence>
<dbReference type="FunFam" id="2.160.10.10:FF:000007">
    <property type="entry name" value="Serine acetyltransferase"/>
    <property type="match status" value="1"/>
</dbReference>
<dbReference type="InterPro" id="IPR011004">
    <property type="entry name" value="Trimer_LpxA-like_sf"/>
</dbReference>
<keyword evidence="7" id="KW-0677">Repeat</keyword>
<evidence type="ECO:0000313" key="13">
    <source>
        <dbReference type="Proteomes" id="UP000321805"/>
    </source>
</evidence>
<dbReference type="InterPro" id="IPR053376">
    <property type="entry name" value="Serine_acetyltransferase"/>
</dbReference>
<dbReference type="PANTHER" id="PTHR42811">
    <property type="entry name" value="SERINE ACETYLTRANSFERASE"/>
    <property type="match status" value="1"/>
</dbReference>
<proteinExistence type="inferred from homology"/>
<evidence type="ECO:0000256" key="4">
    <source>
        <dbReference type="ARBA" id="ARBA00018522"/>
    </source>
</evidence>
<evidence type="ECO:0000256" key="9">
    <source>
        <dbReference type="ARBA" id="ARBA00023315"/>
    </source>
</evidence>
<dbReference type="PROSITE" id="PS00101">
    <property type="entry name" value="HEXAPEP_TRANSFERASES"/>
    <property type="match status" value="1"/>
</dbReference>
<keyword evidence="5" id="KW-0028">Amino-acid biosynthesis</keyword>
<dbReference type="Pfam" id="PF00132">
    <property type="entry name" value="Hexapep"/>
    <property type="match status" value="1"/>
</dbReference>
<dbReference type="EMBL" id="CP042430">
    <property type="protein sequence ID" value="QEC50787.1"/>
    <property type="molecule type" value="Genomic_DNA"/>
</dbReference>
<comment type="catalytic activity">
    <reaction evidence="10">
        <text>L-serine + acetyl-CoA = O-acetyl-L-serine + CoA</text>
        <dbReference type="Rhea" id="RHEA:24560"/>
        <dbReference type="ChEBI" id="CHEBI:33384"/>
        <dbReference type="ChEBI" id="CHEBI:57287"/>
        <dbReference type="ChEBI" id="CHEBI:57288"/>
        <dbReference type="ChEBI" id="CHEBI:58340"/>
        <dbReference type="EC" id="2.3.1.30"/>
    </reaction>
</comment>
<keyword evidence="9 12" id="KW-0012">Acyltransferase</keyword>
<dbReference type="InterPro" id="IPR045304">
    <property type="entry name" value="LbH_SAT"/>
</dbReference>
<name>A0A5B8UCQ3_9ACTN</name>
<dbReference type="InterPro" id="IPR001451">
    <property type="entry name" value="Hexapep"/>
</dbReference>
<dbReference type="Gene3D" id="2.160.10.10">
    <property type="entry name" value="Hexapeptide repeat proteins"/>
    <property type="match status" value="1"/>
</dbReference>
<comment type="pathway">
    <text evidence="1">Amino-acid biosynthesis; L-cysteine biosynthesis; L-cysteine from L-serine: step 1/2.</text>
</comment>
<feature type="region of interest" description="Disordered" evidence="11">
    <location>
        <begin position="213"/>
        <end position="248"/>
    </location>
</feature>
<comment type="similarity">
    <text evidence="2">Belongs to the transferase hexapeptide repeat family.</text>
</comment>
<dbReference type="InterPro" id="IPR018357">
    <property type="entry name" value="Hexapep_transf_CS"/>
</dbReference>
<evidence type="ECO:0000256" key="8">
    <source>
        <dbReference type="ARBA" id="ARBA00023192"/>
    </source>
</evidence>
<sequence>MVRRVTRELRLDIAAAHERDPAARGVSSLEILLEWPGVQAVLAHRVAHALHDSNVPIAPRAIAYVARALTGVEIHPAANVGDGLFIDHGMGVVIGETADIGDDVTLYQGVTLGGTGFATGKRHPTIGDNVTVGSGAKLLGPIEVGHGAKVGANSVVISDVAPHSTVVGNPGHVVRVDGRRPEGPDADWIHLPDPVADAIRELSGRLGDLERRLDAMDAAPPRSRRPRCAGSARSAAATPPAADAPSPRGLGCVRRLAFALVVDAAAAVPWARLELGRLAARPQPHVQHAGRHAQARRQQLAGVQGARADLPLLAAGGEQVPRVDVGRQLGRVDEHAVAAQDVGTRLSAKIVRRSRSSKRVTPARCRSLPAIWARL</sequence>
<evidence type="ECO:0000256" key="2">
    <source>
        <dbReference type="ARBA" id="ARBA00007274"/>
    </source>
</evidence>
<dbReference type="AlphaFoldDB" id="A0A5B8UCQ3"/>
<dbReference type="OrthoDB" id="9801456at2"/>
<evidence type="ECO:0000256" key="10">
    <source>
        <dbReference type="ARBA" id="ARBA00049486"/>
    </source>
</evidence>
<protein>
    <recommendedName>
        <fullName evidence="4">Serine acetyltransferase</fullName>
        <ecNumber evidence="3">2.3.1.30</ecNumber>
    </recommendedName>
</protein>
<dbReference type="InterPro" id="IPR042122">
    <property type="entry name" value="Ser_AcTrfase_N_sf"/>
</dbReference>
<dbReference type="Proteomes" id="UP000321805">
    <property type="component" value="Chromosome"/>
</dbReference>
<evidence type="ECO:0000256" key="6">
    <source>
        <dbReference type="ARBA" id="ARBA00022679"/>
    </source>
</evidence>